<proteinExistence type="predicted"/>
<dbReference type="NCBIfam" id="TIGR04183">
    <property type="entry name" value="Por_Secre_tail"/>
    <property type="match status" value="1"/>
</dbReference>
<keyword evidence="3" id="KW-1185">Reference proteome</keyword>
<evidence type="ECO:0000313" key="3">
    <source>
        <dbReference type="Proteomes" id="UP000664369"/>
    </source>
</evidence>
<dbReference type="Gene3D" id="2.60.120.260">
    <property type="entry name" value="Galactose-binding domain-like"/>
    <property type="match status" value="1"/>
</dbReference>
<feature type="chain" id="PRO_5046777964" evidence="1">
    <location>
        <begin position="24"/>
        <end position="309"/>
    </location>
</feature>
<comment type="caution">
    <text evidence="2">The sequence shown here is derived from an EMBL/GenBank/DDBJ whole genome shotgun (WGS) entry which is preliminary data.</text>
</comment>
<dbReference type="RefSeq" id="WP_208176377.1">
    <property type="nucleotide sequence ID" value="NZ_JAGETZ010000008.1"/>
</dbReference>
<accession>A0ABS3QHV7</accession>
<reference evidence="2 3" key="1">
    <citation type="submission" date="2021-03" db="EMBL/GenBank/DDBJ databases">
        <authorList>
            <person name="Kim M.K."/>
        </authorList>
    </citation>
    <scope>NUCLEOTIDE SEQUENCE [LARGE SCALE GENOMIC DNA]</scope>
    <source>
        <strain evidence="2 3">BT442</strain>
    </source>
</reference>
<dbReference type="Proteomes" id="UP000664369">
    <property type="component" value="Unassembled WGS sequence"/>
</dbReference>
<sequence>MKTLTRFTLALAASAFTLGTAHAQAVLNLNLETWSTRSTAVAGGVEAPTGWLTDDDLVAQDGGAQLPASFNTLTKTTDSHGGSYAAKLTTDASGFPTYFVLGSRAASNSSNSLGGMPFTGRPAQLQFYYKLTGASAVADSAYVQMELTTTVNGASQTVGYVTQILTSPSSTYTLASFPVTYLSTATPDSVHLMFLSGVASNITTGTSVYIDDIDLGLIPTATRNTALNAAVTASPNPSPNGRYALNTTEPALLAAPLIVLDATGRVVRREAAAVASASRELDLSALPAGLYTMQLFTTKGLVSQKLVVQ</sequence>
<gene>
    <name evidence="2" type="ORF">J4E00_16920</name>
</gene>
<keyword evidence="1" id="KW-0732">Signal</keyword>
<protein>
    <submittedName>
        <fullName evidence="2">T9SS type A sorting domain-containing protein</fullName>
    </submittedName>
</protein>
<feature type="signal peptide" evidence="1">
    <location>
        <begin position="1"/>
        <end position="23"/>
    </location>
</feature>
<name>A0ABS3QHV7_9BACT</name>
<dbReference type="InterPro" id="IPR026444">
    <property type="entry name" value="Secre_tail"/>
</dbReference>
<evidence type="ECO:0000313" key="2">
    <source>
        <dbReference type="EMBL" id="MBO2010747.1"/>
    </source>
</evidence>
<dbReference type="EMBL" id="JAGETZ010000008">
    <property type="protein sequence ID" value="MBO2010747.1"/>
    <property type="molecule type" value="Genomic_DNA"/>
</dbReference>
<evidence type="ECO:0000256" key="1">
    <source>
        <dbReference type="SAM" id="SignalP"/>
    </source>
</evidence>
<organism evidence="2 3">
    <name type="scientific">Hymenobacter negativus</name>
    <dbReference type="NCBI Taxonomy" id="2795026"/>
    <lineage>
        <taxon>Bacteria</taxon>
        <taxon>Pseudomonadati</taxon>
        <taxon>Bacteroidota</taxon>
        <taxon>Cytophagia</taxon>
        <taxon>Cytophagales</taxon>
        <taxon>Hymenobacteraceae</taxon>
        <taxon>Hymenobacter</taxon>
    </lineage>
</organism>